<evidence type="ECO:0000256" key="1">
    <source>
        <dbReference type="SAM" id="Phobius"/>
    </source>
</evidence>
<feature type="transmembrane region" description="Helical" evidence="1">
    <location>
        <begin position="41"/>
        <end position="65"/>
    </location>
</feature>
<protein>
    <submittedName>
        <fullName evidence="2">Paraquat-inducible protein A-like protein</fullName>
    </submittedName>
</protein>
<dbReference type="InterPro" id="IPR007498">
    <property type="entry name" value="PqiA-like"/>
</dbReference>
<dbReference type="Proteomes" id="UP000249936">
    <property type="component" value="Unassembled WGS sequence"/>
</dbReference>
<keyword evidence="1" id="KW-0472">Membrane</keyword>
<sequence>MQGLLCFFPANLLPISGIYLTGALSEDTLISGVISFVKSGSYFVAFVVFFASIFVPISKIFYYALLTYLRAF</sequence>
<dbReference type="Pfam" id="PF04403">
    <property type="entry name" value="PqiA"/>
    <property type="match status" value="1"/>
</dbReference>
<gene>
    <name evidence="2" type="primary">yebS_3</name>
    <name evidence="2" type="ORF">NCTC11872_02811</name>
</gene>
<dbReference type="EMBL" id="UASK01000011">
    <property type="protein sequence ID" value="SPX43156.1"/>
    <property type="molecule type" value="Genomic_DNA"/>
</dbReference>
<evidence type="ECO:0000313" key="3">
    <source>
        <dbReference type="Proteomes" id="UP000249936"/>
    </source>
</evidence>
<keyword evidence="1" id="KW-1133">Transmembrane helix</keyword>
<proteinExistence type="predicted"/>
<evidence type="ECO:0000313" key="2">
    <source>
        <dbReference type="EMBL" id="SPX43156.1"/>
    </source>
</evidence>
<accession>A0A2X1RMH1</accession>
<organism evidence="2 3">
    <name type="scientific">Haemophilus influenzae</name>
    <dbReference type="NCBI Taxonomy" id="727"/>
    <lineage>
        <taxon>Bacteria</taxon>
        <taxon>Pseudomonadati</taxon>
        <taxon>Pseudomonadota</taxon>
        <taxon>Gammaproteobacteria</taxon>
        <taxon>Pasteurellales</taxon>
        <taxon>Pasteurellaceae</taxon>
        <taxon>Haemophilus</taxon>
    </lineage>
</organism>
<name>A0A2X1RMH1_HAEIF</name>
<dbReference type="AlphaFoldDB" id="A0A2X1RMH1"/>
<reference evidence="2 3" key="1">
    <citation type="submission" date="2018-06" db="EMBL/GenBank/DDBJ databases">
        <authorList>
            <consortium name="Pathogen Informatics"/>
            <person name="Doyle S."/>
        </authorList>
    </citation>
    <scope>NUCLEOTIDE SEQUENCE [LARGE SCALE GENOMIC DNA]</scope>
    <source>
        <strain evidence="2 3">NCTC11872</strain>
    </source>
</reference>
<keyword evidence="1" id="KW-0812">Transmembrane</keyword>